<dbReference type="EMBL" id="JARJCW010000024">
    <property type="protein sequence ID" value="KAJ7212125.1"/>
    <property type="molecule type" value="Genomic_DNA"/>
</dbReference>
<proteinExistence type="predicted"/>
<feature type="compositionally biased region" description="Low complexity" evidence="1">
    <location>
        <begin position="1"/>
        <end position="13"/>
    </location>
</feature>
<evidence type="ECO:0000256" key="1">
    <source>
        <dbReference type="SAM" id="MobiDB-lite"/>
    </source>
</evidence>
<organism evidence="2 3">
    <name type="scientific">Mycena pura</name>
    <dbReference type="NCBI Taxonomy" id="153505"/>
    <lineage>
        <taxon>Eukaryota</taxon>
        <taxon>Fungi</taxon>
        <taxon>Dikarya</taxon>
        <taxon>Basidiomycota</taxon>
        <taxon>Agaricomycotina</taxon>
        <taxon>Agaricomycetes</taxon>
        <taxon>Agaricomycetidae</taxon>
        <taxon>Agaricales</taxon>
        <taxon>Marasmiineae</taxon>
        <taxon>Mycenaceae</taxon>
        <taxon>Mycena</taxon>
    </lineage>
</organism>
<keyword evidence="3" id="KW-1185">Reference proteome</keyword>
<reference evidence="2" key="1">
    <citation type="submission" date="2023-03" db="EMBL/GenBank/DDBJ databases">
        <title>Massive genome expansion in bonnet fungi (Mycena s.s.) driven by repeated elements and novel gene families across ecological guilds.</title>
        <authorList>
            <consortium name="Lawrence Berkeley National Laboratory"/>
            <person name="Harder C.B."/>
            <person name="Miyauchi S."/>
            <person name="Viragh M."/>
            <person name="Kuo A."/>
            <person name="Thoen E."/>
            <person name="Andreopoulos B."/>
            <person name="Lu D."/>
            <person name="Skrede I."/>
            <person name="Drula E."/>
            <person name="Henrissat B."/>
            <person name="Morin E."/>
            <person name="Kohler A."/>
            <person name="Barry K."/>
            <person name="LaButti K."/>
            <person name="Morin E."/>
            <person name="Salamov A."/>
            <person name="Lipzen A."/>
            <person name="Mereny Z."/>
            <person name="Hegedus B."/>
            <person name="Baldrian P."/>
            <person name="Stursova M."/>
            <person name="Weitz H."/>
            <person name="Taylor A."/>
            <person name="Grigoriev I.V."/>
            <person name="Nagy L.G."/>
            <person name="Martin F."/>
            <person name="Kauserud H."/>
        </authorList>
    </citation>
    <scope>NUCLEOTIDE SEQUENCE</scope>
    <source>
        <strain evidence="2">9144</strain>
    </source>
</reference>
<comment type="caution">
    <text evidence="2">The sequence shown here is derived from an EMBL/GenBank/DDBJ whole genome shotgun (WGS) entry which is preliminary data.</text>
</comment>
<sequence>MDSDSVAASVVSDHPQTLELDQASDDEWDELASEIEEDAVERIPGESLLPSLRLENIIKADGMMGSLALSKEGLFILKSL</sequence>
<evidence type="ECO:0000313" key="2">
    <source>
        <dbReference type="EMBL" id="KAJ7212125.1"/>
    </source>
</evidence>
<protein>
    <submittedName>
        <fullName evidence="2">Uncharacterized protein</fullName>
    </submittedName>
</protein>
<feature type="region of interest" description="Disordered" evidence="1">
    <location>
        <begin position="1"/>
        <end position="25"/>
    </location>
</feature>
<dbReference type="AlphaFoldDB" id="A0AAD6VKA4"/>
<name>A0AAD6VKA4_9AGAR</name>
<dbReference type="Proteomes" id="UP001219525">
    <property type="component" value="Unassembled WGS sequence"/>
</dbReference>
<accession>A0AAD6VKA4</accession>
<evidence type="ECO:0000313" key="3">
    <source>
        <dbReference type="Proteomes" id="UP001219525"/>
    </source>
</evidence>
<gene>
    <name evidence="2" type="ORF">GGX14DRAFT_87083</name>
</gene>